<organism evidence="5">
    <name type="scientific">Witsystermes virus</name>
    <dbReference type="NCBI Taxonomy" id="2796641"/>
    <lineage>
        <taxon>Viruses</taxon>
        <taxon>Riboviria</taxon>
    </lineage>
</organism>
<dbReference type="SUPFAM" id="SSF56672">
    <property type="entry name" value="DNA/RNA polymerases"/>
    <property type="match status" value="1"/>
</dbReference>
<protein>
    <submittedName>
        <fullName evidence="5">Putative replicase</fullName>
    </submittedName>
</protein>
<evidence type="ECO:0000313" key="5">
    <source>
        <dbReference type="EMBL" id="QQM16297.1"/>
    </source>
</evidence>
<evidence type="ECO:0000256" key="1">
    <source>
        <dbReference type="ARBA" id="ARBA00022679"/>
    </source>
</evidence>
<dbReference type="GO" id="GO:0006351">
    <property type="term" value="P:DNA-templated transcription"/>
    <property type="evidence" value="ECO:0007669"/>
    <property type="project" value="InterPro"/>
</dbReference>
<accession>A0A7T7GUY2</accession>
<dbReference type="EMBL" id="MW052101">
    <property type="protein sequence ID" value="QQM16297.1"/>
    <property type="molecule type" value="Genomic_RNA"/>
</dbReference>
<proteinExistence type="predicted"/>
<feature type="domain" description="RNA-directed RNA polymerase C-terminal" evidence="4">
    <location>
        <begin position="192"/>
        <end position="424"/>
    </location>
</feature>
<evidence type="ECO:0000259" key="4">
    <source>
        <dbReference type="Pfam" id="PF00680"/>
    </source>
</evidence>
<name>A0A7T7GUY2_9VIRU</name>
<dbReference type="InterPro" id="IPR001205">
    <property type="entry name" value="RNA-dir_pol_C"/>
</dbReference>
<evidence type="ECO:0000256" key="3">
    <source>
        <dbReference type="ARBA" id="ARBA00022953"/>
    </source>
</evidence>
<sequence length="518" mass="58965">MEKIPSQLSSVIDSNSGLLSYLTQLVRGRKATPRSWLYEQVPAQKVLDDWLAILKGLESGSAFEKRALEFDLKQVNKWGPQGSVPPLDEAIKVVEPAYLPGLPTPGFQSTHWESAKQLARSQLFLPRTSLRPASLENVVDDMRMRDVLSTNSGWPLFQERRKPEVISHSRESAASGAWQDFPAILLFRHYFGKVRHVWMFPMATNLVEGSFTQPLMKAMRSKGGNFLNPWEGFSAVQNTMTEWYRLPAAYVYGGDFTGMDEHMKVLQMHEVFDVVSPIFVESARELLWLSMKNACMIGTVTGPDSWLPPQEHGLASGTGWTQISETIFQKIVYNYLRLEYGWPVDEMAIGDDSASLAPSKAWPVKDKLIQVFEQIGMEANADKQADTVAETTFLQRLFQRGYTNPAGQIRAVYPTLRALETSVYPERWHSRGWSSDMFCVRQYMILENCIDHPLFEEFVRYVVRGQKDLIPFAKLSARQLMKIRSEANLVPNLNPTYNQEKRDSSLADFESIRIAKSM</sequence>
<dbReference type="GO" id="GO:0003968">
    <property type="term" value="F:RNA-directed RNA polymerase activity"/>
    <property type="evidence" value="ECO:0007669"/>
    <property type="project" value="InterPro"/>
</dbReference>
<keyword evidence="3" id="KW-0693">Viral RNA replication</keyword>
<dbReference type="CDD" id="cd23185">
    <property type="entry name" value="dsRNAv_Picobirnaviridae_RdRp"/>
    <property type="match status" value="1"/>
</dbReference>
<dbReference type="InterPro" id="IPR043502">
    <property type="entry name" value="DNA/RNA_pol_sf"/>
</dbReference>
<keyword evidence="2" id="KW-0548">Nucleotidyltransferase</keyword>
<dbReference type="Pfam" id="PF00680">
    <property type="entry name" value="RdRP_1"/>
    <property type="match status" value="1"/>
</dbReference>
<reference evidence="5" key="1">
    <citation type="journal article" date="2020" name="Viruses">
        <title>Unmapped RNA Virus Diversity in Termites and their Symbionts.</title>
        <authorList>
            <person name="Lay C.L."/>
            <person name="Shi M."/>
            <person name="Bucek A."/>
            <person name="Bourguignon T."/>
            <person name="Lo N."/>
            <person name="Holmes E.C."/>
        </authorList>
    </citation>
    <scope>NUCLEOTIDE SEQUENCE</scope>
    <source>
        <strain evidence="5">7v_1</strain>
    </source>
</reference>
<reference evidence="5" key="2">
    <citation type="submission" date="2020-09" db="EMBL/GenBank/DDBJ databases">
        <authorList>
            <person name="Le Lay C."/>
            <person name="Shi M."/>
            <person name="Bucek A."/>
            <person name="Bourguignon T."/>
            <person name="Lo N."/>
            <person name="Holmes E.C."/>
        </authorList>
    </citation>
    <scope>NUCLEOTIDE SEQUENCE</scope>
    <source>
        <strain evidence="5">7v_1</strain>
    </source>
</reference>
<dbReference type="GO" id="GO:0003723">
    <property type="term" value="F:RNA binding"/>
    <property type="evidence" value="ECO:0007669"/>
    <property type="project" value="InterPro"/>
</dbReference>
<keyword evidence="1" id="KW-0808">Transferase</keyword>
<evidence type="ECO:0000256" key="2">
    <source>
        <dbReference type="ARBA" id="ARBA00022695"/>
    </source>
</evidence>